<organism evidence="1">
    <name type="scientific">Oikopleura dioica</name>
    <name type="common">Tunicate</name>
    <dbReference type="NCBI Taxonomy" id="34765"/>
    <lineage>
        <taxon>Eukaryota</taxon>
        <taxon>Metazoa</taxon>
        <taxon>Chordata</taxon>
        <taxon>Tunicata</taxon>
        <taxon>Appendicularia</taxon>
        <taxon>Copelata</taxon>
        <taxon>Oikopleuridae</taxon>
        <taxon>Oikopleura</taxon>
    </lineage>
</organism>
<protein>
    <submittedName>
        <fullName evidence="1">Uncharacterized protein</fullName>
    </submittedName>
</protein>
<gene>
    <name evidence="2" type="ORF">GSOID_T00019390001</name>
    <name evidence="1" type="ORF">GSOID_T00030510001</name>
</gene>
<sequence length="216" mass="24638">MTNKLKDKQLNVLGIMRKLGGKTDENCSLEELLFDLGMSEDQFLLFGEIWRKYGGRDDAASLRQRDQFIFLKDLPALVCEVGKSCFGIKESASERFVSRLDLPVMGFYYGYTGLDETGQFDEQLMVQQAPTPSFFQQICLKLRGAPACAYSEDEESDAESTAGDEDEVDSDLILKVHRLDVTMFLLKEKQSFKDMNERDQRSVFKINSSLRNDFSL</sequence>
<accession>E4YPK8</accession>
<proteinExistence type="predicted"/>
<name>E4YPK8_OIKDI</name>
<dbReference type="EMBL" id="FN655346">
    <property type="protein sequence ID" value="CBY38862.1"/>
    <property type="molecule type" value="Genomic_DNA"/>
</dbReference>
<evidence type="ECO:0000313" key="2">
    <source>
        <dbReference type="EMBL" id="CBY38862.1"/>
    </source>
</evidence>
<evidence type="ECO:0000313" key="1">
    <source>
        <dbReference type="EMBL" id="CBY37404.1"/>
    </source>
</evidence>
<reference evidence="1" key="1">
    <citation type="journal article" date="2010" name="Science">
        <title>Plasticity of animal genome architecture unmasked by rapid evolution of a pelagic tunicate.</title>
        <authorList>
            <person name="Denoeud F."/>
            <person name="Henriet S."/>
            <person name="Mungpakdee S."/>
            <person name="Aury J.M."/>
            <person name="Da Silva C."/>
            <person name="Brinkmann H."/>
            <person name="Mikhaleva J."/>
            <person name="Olsen L.C."/>
            <person name="Jubin C."/>
            <person name="Canestro C."/>
            <person name="Bouquet J.M."/>
            <person name="Danks G."/>
            <person name="Poulain J."/>
            <person name="Campsteijn C."/>
            <person name="Adamski M."/>
            <person name="Cross I."/>
            <person name="Yadetie F."/>
            <person name="Muffato M."/>
            <person name="Louis A."/>
            <person name="Butcher S."/>
            <person name="Tsagkogeorga G."/>
            <person name="Konrad A."/>
            <person name="Singh S."/>
            <person name="Jensen M.F."/>
            <person name="Cong E.H."/>
            <person name="Eikeseth-Otteraa H."/>
            <person name="Noel B."/>
            <person name="Anthouard V."/>
            <person name="Porcel B.M."/>
            <person name="Kachouri-Lafond R."/>
            <person name="Nishino A."/>
            <person name="Ugolini M."/>
            <person name="Chourrout P."/>
            <person name="Nishida H."/>
            <person name="Aasland R."/>
            <person name="Huzurbazar S."/>
            <person name="Westhof E."/>
            <person name="Delsuc F."/>
            <person name="Lehrach H."/>
            <person name="Reinhardt R."/>
            <person name="Weissenbach J."/>
            <person name="Roy S.W."/>
            <person name="Artiguenave F."/>
            <person name="Postlethwait J.H."/>
            <person name="Manak J.R."/>
            <person name="Thompson E.M."/>
            <person name="Jaillon O."/>
            <person name="Du Pasquier L."/>
            <person name="Boudinot P."/>
            <person name="Liberles D.A."/>
            <person name="Volff J.N."/>
            <person name="Philippe H."/>
            <person name="Lenhard B."/>
            <person name="Roest Crollius H."/>
            <person name="Wincker P."/>
            <person name="Chourrout D."/>
        </authorList>
    </citation>
    <scope>NUCLEOTIDE SEQUENCE [LARGE SCALE GENOMIC DNA]</scope>
</reference>
<dbReference type="AlphaFoldDB" id="E4YPK8"/>
<dbReference type="Proteomes" id="UP000011014">
    <property type="component" value="Unassembled WGS sequence"/>
</dbReference>
<dbReference type="EMBL" id="FN654967">
    <property type="protein sequence ID" value="CBY37404.1"/>
    <property type="molecule type" value="Genomic_DNA"/>
</dbReference>